<keyword evidence="3" id="KW-0804">Transcription</keyword>
<dbReference type="EMBL" id="RZNX01000001">
    <property type="protein sequence ID" value="RUT35692.1"/>
    <property type="molecule type" value="Genomic_DNA"/>
</dbReference>
<evidence type="ECO:0000256" key="2">
    <source>
        <dbReference type="ARBA" id="ARBA00023125"/>
    </source>
</evidence>
<dbReference type="InterPro" id="IPR037923">
    <property type="entry name" value="HTH-like"/>
</dbReference>
<accession>A0A433XNN0</accession>
<dbReference type="InterPro" id="IPR003313">
    <property type="entry name" value="AraC-bd"/>
</dbReference>
<dbReference type="GO" id="GO:0003700">
    <property type="term" value="F:DNA-binding transcription factor activity"/>
    <property type="evidence" value="ECO:0007669"/>
    <property type="project" value="InterPro"/>
</dbReference>
<evidence type="ECO:0000256" key="3">
    <source>
        <dbReference type="ARBA" id="ARBA00023163"/>
    </source>
</evidence>
<dbReference type="PRINTS" id="PR00032">
    <property type="entry name" value="HTHARAC"/>
</dbReference>
<dbReference type="InterPro" id="IPR014710">
    <property type="entry name" value="RmlC-like_jellyroll"/>
</dbReference>
<dbReference type="SUPFAM" id="SSF51215">
    <property type="entry name" value="Regulatory protein AraC"/>
    <property type="match status" value="1"/>
</dbReference>
<dbReference type="Gene3D" id="1.10.10.60">
    <property type="entry name" value="Homeodomain-like"/>
    <property type="match status" value="2"/>
</dbReference>
<name>A0A433XNN0_9BACL</name>
<keyword evidence="6" id="KW-1185">Reference proteome</keyword>
<dbReference type="PROSITE" id="PS00041">
    <property type="entry name" value="HTH_ARAC_FAMILY_1"/>
    <property type="match status" value="1"/>
</dbReference>
<evidence type="ECO:0000259" key="4">
    <source>
        <dbReference type="PROSITE" id="PS01124"/>
    </source>
</evidence>
<dbReference type="Gene3D" id="2.60.120.10">
    <property type="entry name" value="Jelly Rolls"/>
    <property type="match status" value="1"/>
</dbReference>
<dbReference type="Proteomes" id="UP000272464">
    <property type="component" value="Unassembled WGS sequence"/>
</dbReference>
<dbReference type="GO" id="GO:0043565">
    <property type="term" value="F:sequence-specific DNA binding"/>
    <property type="evidence" value="ECO:0007669"/>
    <property type="project" value="InterPro"/>
</dbReference>
<dbReference type="SUPFAM" id="SSF46689">
    <property type="entry name" value="Homeodomain-like"/>
    <property type="match status" value="2"/>
</dbReference>
<feature type="domain" description="HTH araC/xylS-type" evidence="4">
    <location>
        <begin position="189"/>
        <end position="287"/>
    </location>
</feature>
<dbReference type="PANTHER" id="PTHR43280:SF2">
    <property type="entry name" value="HTH-TYPE TRANSCRIPTIONAL REGULATOR EXSA"/>
    <property type="match status" value="1"/>
</dbReference>
<evidence type="ECO:0000313" key="5">
    <source>
        <dbReference type="EMBL" id="RUT35692.1"/>
    </source>
</evidence>
<dbReference type="PROSITE" id="PS01124">
    <property type="entry name" value="HTH_ARAC_FAMILY_2"/>
    <property type="match status" value="1"/>
</dbReference>
<organism evidence="5 6">
    <name type="scientific">Paenibacillus zeisoli</name>
    <dbReference type="NCBI Taxonomy" id="2496267"/>
    <lineage>
        <taxon>Bacteria</taxon>
        <taxon>Bacillati</taxon>
        <taxon>Bacillota</taxon>
        <taxon>Bacilli</taxon>
        <taxon>Bacillales</taxon>
        <taxon>Paenibacillaceae</taxon>
        <taxon>Paenibacillus</taxon>
    </lineage>
</organism>
<keyword evidence="2" id="KW-0238">DNA-binding</keyword>
<gene>
    <name evidence="5" type="ORF">EJP77_01345</name>
</gene>
<dbReference type="SMART" id="SM00342">
    <property type="entry name" value="HTH_ARAC"/>
    <property type="match status" value="1"/>
</dbReference>
<dbReference type="CDD" id="cd02208">
    <property type="entry name" value="cupin_RmlC-like"/>
    <property type="match status" value="1"/>
</dbReference>
<evidence type="ECO:0000313" key="6">
    <source>
        <dbReference type="Proteomes" id="UP000272464"/>
    </source>
</evidence>
<dbReference type="RefSeq" id="WP_127197392.1">
    <property type="nucleotide sequence ID" value="NZ_RZNX01000001.1"/>
</dbReference>
<keyword evidence="1" id="KW-0805">Transcription regulation</keyword>
<protein>
    <submittedName>
        <fullName evidence="5">AraC family transcriptional regulator</fullName>
    </submittedName>
</protein>
<dbReference type="InterPro" id="IPR009057">
    <property type="entry name" value="Homeodomain-like_sf"/>
</dbReference>
<dbReference type="Pfam" id="PF12833">
    <property type="entry name" value="HTH_18"/>
    <property type="match status" value="1"/>
</dbReference>
<comment type="caution">
    <text evidence="5">The sequence shown here is derived from an EMBL/GenBank/DDBJ whole genome shotgun (WGS) entry which is preliminary data.</text>
</comment>
<dbReference type="PANTHER" id="PTHR43280">
    <property type="entry name" value="ARAC-FAMILY TRANSCRIPTIONAL REGULATOR"/>
    <property type="match status" value="1"/>
</dbReference>
<dbReference type="InterPro" id="IPR020449">
    <property type="entry name" value="Tscrpt_reg_AraC-type_HTH"/>
</dbReference>
<dbReference type="AlphaFoldDB" id="A0A433XNN0"/>
<dbReference type="InterPro" id="IPR018062">
    <property type="entry name" value="HTH_AraC-typ_CS"/>
</dbReference>
<proteinExistence type="predicted"/>
<reference evidence="5 6" key="1">
    <citation type="submission" date="2018-12" db="EMBL/GenBank/DDBJ databases">
        <authorList>
            <person name="Sun L."/>
            <person name="Chen Z."/>
        </authorList>
    </citation>
    <scope>NUCLEOTIDE SEQUENCE [LARGE SCALE GENOMIC DNA]</scope>
    <source>
        <strain evidence="5 6">3-5-3</strain>
    </source>
</reference>
<evidence type="ECO:0000256" key="1">
    <source>
        <dbReference type="ARBA" id="ARBA00023015"/>
    </source>
</evidence>
<dbReference type="Pfam" id="PF02311">
    <property type="entry name" value="AraC_binding"/>
    <property type="match status" value="1"/>
</dbReference>
<dbReference type="InterPro" id="IPR018060">
    <property type="entry name" value="HTH_AraC"/>
</dbReference>
<dbReference type="OrthoDB" id="2582835at2"/>
<sequence length="288" mass="32952">MQNLCHSLYESKLLEEAYIPQIAAYYYKQWDGFEMKFHRHNRVEVMYVISGTCRVDTEAQSFRLKKGDFILLDADVLHKLHVDQGCPCRMLNVEFHFAKAGSDVPSMKVMAEGNRAVAQLLALKVPYVLLRENGDVYATLKNLIHEMDAKAADNQLMINLLLSQLIIRIATLAVEAAPGDAHESNKYVSKMITYIHQNYDRDIRVLDIASAVNLHPGYVHRIFKACTGRTVTEFLTIYRIEKAQMLLSHTDIPVVEISDYIGINSSQYFSTLFKKITGKTPMEYRKPK</sequence>